<keyword evidence="1" id="KW-0472">Membrane</keyword>
<dbReference type="AlphaFoldDB" id="A0A197JKN3"/>
<dbReference type="Proteomes" id="UP000078512">
    <property type="component" value="Unassembled WGS sequence"/>
</dbReference>
<accession>A0A197JKN3</accession>
<reference evidence="2 3" key="1">
    <citation type="submission" date="2016-05" db="EMBL/GenBank/DDBJ databases">
        <title>Genome sequencing reveals origins of a unique bacterial endosymbiosis in the earliest lineages of terrestrial Fungi.</title>
        <authorList>
            <consortium name="DOE Joint Genome Institute"/>
            <person name="Uehling J."/>
            <person name="Gryganskyi A."/>
            <person name="Hameed K."/>
            <person name="Tschaplinski T."/>
            <person name="Misztal P."/>
            <person name="Wu S."/>
            <person name="Desiro A."/>
            <person name="Vande Pol N."/>
            <person name="Du Z.-Y."/>
            <person name="Zienkiewicz A."/>
            <person name="Zienkiewicz K."/>
            <person name="Morin E."/>
            <person name="Tisserant E."/>
            <person name="Splivallo R."/>
            <person name="Hainaut M."/>
            <person name="Henrissat B."/>
            <person name="Ohm R."/>
            <person name="Kuo A."/>
            <person name="Yan J."/>
            <person name="Lipzen A."/>
            <person name="Nolan M."/>
            <person name="Labutti K."/>
            <person name="Barry K."/>
            <person name="Goldstein A."/>
            <person name="Labbe J."/>
            <person name="Schadt C."/>
            <person name="Tuskan G."/>
            <person name="Grigoriev I."/>
            <person name="Martin F."/>
            <person name="Vilgalys R."/>
            <person name="Bonito G."/>
        </authorList>
    </citation>
    <scope>NUCLEOTIDE SEQUENCE [LARGE SCALE GENOMIC DNA]</scope>
    <source>
        <strain evidence="2 3">AG-77</strain>
    </source>
</reference>
<keyword evidence="1" id="KW-1133">Transmembrane helix</keyword>
<gene>
    <name evidence="2" type="ORF">K457DRAFT_744426</name>
</gene>
<evidence type="ECO:0000313" key="2">
    <source>
        <dbReference type="EMBL" id="OAQ25710.1"/>
    </source>
</evidence>
<protein>
    <submittedName>
        <fullName evidence="2">Uncharacterized protein</fullName>
    </submittedName>
</protein>
<evidence type="ECO:0000313" key="3">
    <source>
        <dbReference type="Proteomes" id="UP000078512"/>
    </source>
</evidence>
<evidence type="ECO:0000256" key="1">
    <source>
        <dbReference type="SAM" id="Phobius"/>
    </source>
</evidence>
<name>A0A197JKN3_9FUNG</name>
<organism evidence="2 3">
    <name type="scientific">Linnemannia elongata AG-77</name>
    <dbReference type="NCBI Taxonomy" id="1314771"/>
    <lineage>
        <taxon>Eukaryota</taxon>
        <taxon>Fungi</taxon>
        <taxon>Fungi incertae sedis</taxon>
        <taxon>Mucoromycota</taxon>
        <taxon>Mortierellomycotina</taxon>
        <taxon>Mortierellomycetes</taxon>
        <taxon>Mortierellales</taxon>
        <taxon>Mortierellaceae</taxon>
        <taxon>Linnemannia</taxon>
    </lineage>
</organism>
<sequence length="73" mass="8280">MRASVVPEGMCEGRVLFSLELVFRRCKKIGGSSWGLGIIFVELPWSGYCLVLLRGYFFVYAVCIIKRGKMGRE</sequence>
<proteinExistence type="predicted"/>
<keyword evidence="1" id="KW-0812">Transmembrane</keyword>
<dbReference type="EMBL" id="KV442075">
    <property type="protein sequence ID" value="OAQ25710.1"/>
    <property type="molecule type" value="Genomic_DNA"/>
</dbReference>
<feature type="transmembrane region" description="Helical" evidence="1">
    <location>
        <begin position="45"/>
        <end position="65"/>
    </location>
</feature>
<keyword evidence="3" id="KW-1185">Reference proteome</keyword>